<name>D2R3X7_PIRSD</name>
<feature type="transmembrane region" description="Helical" evidence="1">
    <location>
        <begin position="30"/>
        <end position="48"/>
    </location>
</feature>
<evidence type="ECO:0000313" key="2">
    <source>
        <dbReference type="EMBL" id="ADB18826.1"/>
    </source>
</evidence>
<gene>
    <name evidence="2" type="ordered locus">Psta_4177</name>
</gene>
<evidence type="ECO:0000256" key="1">
    <source>
        <dbReference type="SAM" id="Phobius"/>
    </source>
</evidence>
<keyword evidence="1" id="KW-0812">Transmembrane</keyword>
<keyword evidence="1" id="KW-0472">Membrane</keyword>
<keyword evidence="1" id="KW-1133">Transmembrane helix</keyword>
<evidence type="ECO:0000313" key="3">
    <source>
        <dbReference type="Proteomes" id="UP000001887"/>
    </source>
</evidence>
<proteinExistence type="predicted"/>
<dbReference type="AlphaFoldDB" id="D2R3X7"/>
<feature type="transmembrane region" description="Helical" evidence="1">
    <location>
        <begin position="55"/>
        <end position="75"/>
    </location>
</feature>
<dbReference type="Proteomes" id="UP000001887">
    <property type="component" value="Chromosome"/>
</dbReference>
<dbReference type="KEGG" id="psl:Psta_4177"/>
<dbReference type="HOGENOM" id="CLU_2220704_0_0_0"/>
<feature type="transmembrane region" description="Helical" evidence="1">
    <location>
        <begin position="81"/>
        <end position="104"/>
    </location>
</feature>
<sequence>MILGFIINAFVLLVLIKLIADEDIEFTQLGWFSVGCTVVAIALTYGLASALGFAGLIIALVALPLIVGAGLWLVFNLDPLRAGLVGVSFVAIRFAFELGLSYVFSA</sequence>
<protein>
    <submittedName>
        <fullName evidence="2">Uncharacterized protein</fullName>
    </submittedName>
</protein>
<keyword evidence="3" id="KW-1185">Reference proteome</keyword>
<reference evidence="2 3" key="1">
    <citation type="journal article" date="2009" name="Stand. Genomic Sci.">
        <title>Complete genome sequence of Pirellula staleyi type strain (ATCC 27377).</title>
        <authorList>
            <person name="Clum A."/>
            <person name="Tindall B.J."/>
            <person name="Sikorski J."/>
            <person name="Ivanova N."/>
            <person name="Mavrommatis K."/>
            <person name="Lucas S."/>
            <person name="Glavina del Rio T."/>
            <person name="Nolan M."/>
            <person name="Chen F."/>
            <person name="Tice H."/>
            <person name="Pitluck S."/>
            <person name="Cheng J.F."/>
            <person name="Chertkov O."/>
            <person name="Brettin T."/>
            <person name="Han C."/>
            <person name="Detter J.C."/>
            <person name="Kuske C."/>
            <person name="Bruce D."/>
            <person name="Goodwin L."/>
            <person name="Ovchinikova G."/>
            <person name="Pati A."/>
            <person name="Mikhailova N."/>
            <person name="Chen A."/>
            <person name="Palaniappan K."/>
            <person name="Land M."/>
            <person name="Hauser L."/>
            <person name="Chang Y.J."/>
            <person name="Jeffries C.D."/>
            <person name="Chain P."/>
            <person name="Rohde M."/>
            <person name="Goker M."/>
            <person name="Bristow J."/>
            <person name="Eisen J.A."/>
            <person name="Markowitz V."/>
            <person name="Hugenholtz P."/>
            <person name="Kyrpides N.C."/>
            <person name="Klenk H.P."/>
            <person name="Lapidus A."/>
        </authorList>
    </citation>
    <scope>NUCLEOTIDE SEQUENCE [LARGE SCALE GENOMIC DNA]</scope>
    <source>
        <strain evidence="3">ATCC 27377 / DSM 6068 / ICPB 4128</strain>
    </source>
</reference>
<dbReference type="STRING" id="530564.Psta_4177"/>
<organism evidence="2 3">
    <name type="scientific">Pirellula staleyi (strain ATCC 27377 / DSM 6068 / ICPB 4128)</name>
    <name type="common">Pirella staleyi</name>
    <dbReference type="NCBI Taxonomy" id="530564"/>
    <lineage>
        <taxon>Bacteria</taxon>
        <taxon>Pseudomonadati</taxon>
        <taxon>Planctomycetota</taxon>
        <taxon>Planctomycetia</taxon>
        <taxon>Pirellulales</taxon>
        <taxon>Pirellulaceae</taxon>
        <taxon>Pirellula</taxon>
    </lineage>
</organism>
<dbReference type="EMBL" id="CP001848">
    <property type="protein sequence ID" value="ADB18826.1"/>
    <property type="molecule type" value="Genomic_DNA"/>
</dbReference>
<accession>D2R3X7</accession>